<dbReference type="Proteomes" id="UP000324222">
    <property type="component" value="Unassembled WGS sequence"/>
</dbReference>
<reference evidence="2 3" key="1">
    <citation type="submission" date="2019-05" db="EMBL/GenBank/DDBJ databases">
        <title>Another draft genome of Portunus trituberculatus and its Hox gene families provides insights of decapod evolution.</title>
        <authorList>
            <person name="Jeong J.-H."/>
            <person name="Song I."/>
            <person name="Kim S."/>
            <person name="Choi T."/>
            <person name="Kim D."/>
            <person name="Ryu S."/>
            <person name="Kim W."/>
        </authorList>
    </citation>
    <scope>NUCLEOTIDE SEQUENCE [LARGE SCALE GENOMIC DNA]</scope>
    <source>
        <tissue evidence="2">Muscle</tissue>
    </source>
</reference>
<evidence type="ECO:0000313" key="3">
    <source>
        <dbReference type="Proteomes" id="UP000324222"/>
    </source>
</evidence>
<comment type="caution">
    <text evidence="2">The sequence shown here is derived from an EMBL/GenBank/DDBJ whole genome shotgun (WGS) entry which is preliminary data.</text>
</comment>
<evidence type="ECO:0000256" key="1">
    <source>
        <dbReference type="SAM" id="MobiDB-lite"/>
    </source>
</evidence>
<gene>
    <name evidence="2" type="ORF">E2C01_053455</name>
</gene>
<dbReference type="EMBL" id="VSRR010016562">
    <property type="protein sequence ID" value="MPC59436.1"/>
    <property type="molecule type" value="Genomic_DNA"/>
</dbReference>
<proteinExistence type="predicted"/>
<keyword evidence="3" id="KW-1185">Reference proteome</keyword>
<feature type="region of interest" description="Disordered" evidence="1">
    <location>
        <begin position="103"/>
        <end position="122"/>
    </location>
</feature>
<organism evidence="2 3">
    <name type="scientific">Portunus trituberculatus</name>
    <name type="common">Swimming crab</name>
    <name type="synonym">Neptunus trituberculatus</name>
    <dbReference type="NCBI Taxonomy" id="210409"/>
    <lineage>
        <taxon>Eukaryota</taxon>
        <taxon>Metazoa</taxon>
        <taxon>Ecdysozoa</taxon>
        <taxon>Arthropoda</taxon>
        <taxon>Crustacea</taxon>
        <taxon>Multicrustacea</taxon>
        <taxon>Malacostraca</taxon>
        <taxon>Eumalacostraca</taxon>
        <taxon>Eucarida</taxon>
        <taxon>Decapoda</taxon>
        <taxon>Pleocyemata</taxon>
        <taxon>Brachyura</taxon>
        <taxon>Eubrachyura</taxon>
        <taxon>Portunoidea</taxon>
        <taxon>Portunidae</taxon>
        <taxon>Portuninae</taxon>
        <taxon>Portunus</taxon>
    </lineage>
</organism>
<protein>
    <submittedName>
        <fullName evidence="2">Uncharacterized protein</fullName>
    </submittedName>
</protein>
<dbReference type="AlphaFoldDB" id="A0A5B7GPH8"/>
<sequence>MSPQPHQPAHTASRVPSPATLQPPQPVRNPGLSLLPEFYFLIHMQVSEAAGERRKMPPNWCTCLARACLACGNKARRSQWQHRDGLGRAGRLDDNWRALSRRLEDITRGKLTGSGEDKRQAK</sequence>
<accession>A0A5B7GPH8</accession>
<name>A0A5B7GPH8_PORTR</name>
<feature type="region of interest" description="Disordered" evidence="1">
    <location>
        <begin position="1"/>
        <end position="29"/>
    </location>
</feature>
<evidence type="ECO:0000313" key="2">
    <source>
        <dbReference type="EMBL" id="MPC59436.1"/>
    </source>
</evidence>